<dbReference type="EnsemblMetazoa" id="AMIN010678-RA">
    <property type="protein sequence ID" value="AMIN010678-PA"/>
    <property type="gene ID" value="AMIN010678"/>
</dbReference>
<feature type="transmembrane region" description="Helical" evidence="9">
    <location>
        <begin position="264"/>
        <end position="281"/>
    </location>
</feature>
<organism evidence="10 11">
    <name type="scientific">Anopheles minimus</name>
    <dbReference type="NCBI Taxonomy" id="112268"/>
    <lineage>
        <taxon>Eukaryota</taxon>
        <taxon>Metazoa</taxon>
        <taxon>Ecdysozoa</taxon>
        <taxon>Arthropoda</taxon>
        <taxon>Hexapoda</taxon>
        <taxon>Insecta</taxon>
        <taxon>Pterygota</taxon>
        <taxon>Neoptera</taxon>
        <taxon>Endopterygota</taxon>
        <taxon>Diptera</taxon>
        <taxon>Nematocera</taxon>
        <taxon>Culicoidea</taxon>
        <taxon>Culicidae</taxon>
        <taxon>Anophelinae</taxon>
        <taxon>Anopheles</taxon>
    </lineage>
</organism>
<dbReference type="AlphaFoldDB" id="A0A182WJX4"/>
<feature type="binding site" evidence="7">
    <location>
        <position position="369"/>
    </location>
    <ligand>
        <name>Zn(2+)</name>
        <dbReference type="ChEBI" id="CHEBI:29105"/>
    </ligand>
</feature>
<evidence type="ECO:0000256" key="6">
    <source>
        <dbReference type="ARBA" id="ARBA00023136"/>
    </source>
</evidence>
<keyword evidence="5 9" id="KW-1133">Transmembrane helix</keyword>
<comment type="subcellular location">
    <subcellularLocation>
        <location evidence="1">Cell membrane</location>
        <topology evidence="1">Multi-pass membrane protein</topology>
    </subcellularLocation>
</comment>
<feature type="transmembrane region" description="Helical" evidence="9">
    <location>
        <begin position="371"/>
        <end position="392"/>
    </location>
</feature>
<feature type="region of interest" description="Disordered" evidence="8">
    <location>
        <begin position="89"/>
        <end position="108"/>
    </location>
</feature>
<proteinExistence type="inferred from homology"/>
<dbReference type="NCBIfam" id="TIGR01065">
    <property type="entry name" value="hlyIII"/>
    <property type="match status" value="1"/>
</dbReference>
<reference evidence="11" key="1">
    <citation type="submission" date="2013-03" db="EMBL/GenBank/DDBJ databases">
        <title>The Genome Sequence of Anopheles minimus MINIMUS1.</title>
        <authorList>
            <consortium name="The Broad Institute Genomics Platform"/>
            <person name="Neafsey D.E."/>
            <person name="Walton C."/>
            <person name="Walker B."/>
            <person name="Young S.K."/>
            <person name="Zeng Q."/>
            <person name="Gargeya S."/>
            <person name="Fitzgerald M."/>
            <person name="Haas B."/>
            <person name="Abouelleil A."/>
            <person name="Allen A.W."/>
            <person name="Alvarado L."/>
            <person name="Arachchi H.M."/>
            <person name="Berlin A.M."/>
            <person name="Chapman S.B."/>
            <person name="Gainer-Dewar J."/>
            <person name="Goldberg J."/>
            <person name="Griggs A."/>
            <person name="Gujja S."/>
            <person name="Hansen M."/>
            <person name="Howarth C."/>
            <person name="Imamovic A."/>
            <person name="Ireland A."/>
            <person name="Larimer J."/>
            <person name="McCowan C."/>
            <person name="Murphy C."/>
            <person name="Pearson M."/>
            <person name="Poon T.W."/>
            <person name="Priest M."/>
            <person name="Roberts A."/>
            <person name="Saif S."/>
            <person name="Shea T."/>
            <person name="Sisk P."/>
            <person name="Sykes S."/>
            <person name="Wortman J."/>
            <person name="Nusbaum C."/>
            <person name="Birren B."/>
        </authorList>
    </citation>
    <scope>NUCLEOTIDE SEQUENCE [LARGE SCALE GENOMIC DNA]</scope>
    <source>
        <strain evidence="11">MINIMUS1</strain>
    </source>
</reference>
<dbReference type="PANTHER" id="PTHR20855">
    <property type="entry name" value="ADIPOR/PROGESTIN RECEPTOR-RELATED"/>
    <property type="match status" value="1"/>
</dbReference>
<keyword evidence="11" id="KW-1185">Reference proteome</keyword>
<evidence type="ECO:0000256" key="5">
    <source>
        <dbReference type="ARBA" id="ARBA00022989"/>
    </source>
</evidence>
<evidence type="ECO:0000256" key="3">
    <source>
        <dbReference type="ARBA" id="ARBA00022475"/>
    </source>
</evidence>
<dbReference type="STRING" id="112268.A0A182WJX4"/>
<evidence type="ECO:0000256" key="2">
    <source>
        <dbReference type="ARBA" id="ARBA00007018"/>
    </source>
</evidence>
<dbReference type="InterPro" id="IPR005744">
    <property type="entry name" value="Hy-lIII"/>
</dbReference>
<feature type="transmembrane region" description="Helical" evidence="9">
    <location>
        <begin position="318"/>
        <end position="336"/>
    </location>
</feature>
<evidence type="ECO:0000313" key="11">
    <source>
        <dbReference type="Proteomes" id="UP000075920"/>
    </source>
</evidence>
<keyword evidence="4 9" id="KW-0812">Transmembrane</keyword>
<dbReference type="Pfam" id="PF03006">
    <property type="entry name" value="HlyIII"/>
    <property type="match status" value="1"/>
</dbReference>
<feature type="transmembrane region" description="Helical" evidence="9">
    <location>
        <begin position="224"/>
        <end position="244"/>
    </location>
</feature>
<keyword evidence="6 9" id="KW-0472">Membrane</keyword>
<dbReference type="VEuPathDB" id="VectorBase:AMIN010678"/>
<evidence type="ECO:0008006" key="12">
    <source>
        <dbReference type="Google" id="ProtNLM"/>
    </source>
</evidence>
<dbReference type="GO" id="GO:0140911">
    <property type="term" value="F:pore-forming activity"/>
    <property type="evidence" value="ECO:0007669"/>
    <property type="project" value="InterPro"/>
</dbReference>
<evidence type="ECO:0000256" key="9">
    <source>
        <dbReference type="SAM" id="Phobius"/>
    </source>
</evidence>
<dbReference type="GO" id="GO:0005886">
    <property type="term" value="C:plasma membrane"/>
    <property type="evidence" value="ECO:0007669"/>
    <property type="project" value="UniProtKB-SubCell"/>
</dbReference>
<accession>A0A182WJX4</accession>
<evidence type="ECO:0000256" key="1">
    <source>
        <dbReference type="ARBA" id="ARBA00004651"/>
    </source>
</evidence>
<dbReference type="InterPro" id="IPR004254">
    <property type="entry name" value="AdipoR/HlyIII-related"/>
</dbReference>
<protein>
    <recommendedName>
        <fullName evidence="12">Monocyte to macrophage differentiation factor 2</fullName>
    </recommendedName>
</protein>
<comment type="similarity">
    <text evidence="2">Belongs to the ADIPOR family.</text>
</comment>
<keyword evidence="7" id="KW-0862">Zinc</keyword>
<feature type="transmembrane region" description="Helical" evidence="9">
    <location>
        <begin position="287"/>
        <end position="306"/>
    </location>
</feature>
<dbReference type="PANTHER" id="PTHR20855:SF3">
    <property type="entry name" value="LD03007P"/>
    <property type="match status" value="1"/>
</dbReference>
<sequence length="408" mass="45151">NSAFIRSLVVDFFSWRTLAPVLFLPTLARSVRTRETDFLATARVTKFQPPSNMQDGLISRAGATIYNDAYASKGPASFDPTDNAGQYSPAKSCAHLSRPSPSPQHTPNGDFKLCGYEGTMNSCGPLGDECVPNTALGTGTGKTDIFGVLEFWLRLRYDLTTAPWEQLKAVPLKNPRAAPGCAYIPTQVEHIANIITHGTWVLPSMYAGLNLYDRSHTPAQTLAAVIYGAALSMLFFVSTCFHCVCYRNHNRPLKDALHRCDRAMIYIFIAGSYYPWLSLGHTTHPHIVSVVKWSVWVMAVLGIVYQQMYHERYKCLETFFYVVIGLGPSVVIVLWGHEFTGMSELKFGGILYIIGIVFFKSDGLFPFAHAIWHLFVVFAASVHYFAIMTHLFPDLSGSVTPVVGSVAG</sequence>
<keyword evidence="3" id="KW-1003">Cell membrane</keyword>
<feature type="binding site" evidence="7">
    <location>
        <position position="242"/>
    </location>
    <ligand>
        <name>Zn(2+)</name>
        <dbReference type="ChEBI" id="CHEBI:29105"/>
    </ligand>
</feature>
<reference evidence="10" key="2">
    <citation type="submission" date="2020-05" db="UniProtKB">
        <authorList>
            <consortium name="EnsemblMetazoa"/>
        </authorList>
    </citation>
    <scope>IDENTIFICATION</scope>
    <source>
        <strain evidence="10">MINIMUS1</strain>
    </source>
</reference>
<evidence type="ECO:0000256" key="8">
    <source>
        <dbReference type="SAM" id="MobiDB-lite"/>
    </source>
</evidence>
<feature type="binding site" evidence="7">
    <location>
        <position position="373"/>
    </location>
    <ligand>
        <name>Zn(2+)</name>
        <dbReference type="ChEBI" id="CHEBI:29105"/>
    </ligand>
</feature>
<dbReference type="GO" id="GO:0046872">
    <property type="term" value="F:metal ion binding"/>
    <property type="evidence" value="ECO:0007669"/>
    <property type="project" value="UniProtKB-KW"/>
</dbReference>
<feature type="transmembrane region" description="Helical" evidence="9">
    <location>
        <begin position="342"/>
        <end position="359"/>
    </location>
</feature>
<dbReference type="Proteomes" id="UP000075920">
    <property type="component" value="Unassembled WGS sequence"/>
</dbReference>
<evidence type="ECO:0000313" key="10">
    <source>
        <dbReference type="EnsemblMetazoa" id="AMIN010678-PA"/>
    </source>
</evidence>
<name>A0A182WJX4_9DIPT</name>
<evidence type="ECO:0000256" key="4">
    <source>
        <dbReference type="ARBA" id="ARBA00022692"/>
    </source>
</evidence>
<keyword evidence="7" id="KW-0479">Metal-binding</keyword>
<evidence type="ECO:0000256" key="7">
    <source>
        <dbReference type="PIRSR" id="PIRSR604254-1"/>
    </source>
</evidence>